<dbReference type="InterPro" id="IPR017853">
    <property type="entry name" value="GH"/>
</dbReference>
<comment type="caution">
    <text evidence="3">The sequence shown here is derived from an EMBL/GenBank/DDBJ whole genome shotgun (WGS) entry which is preliminary data.</text>
</comment>
<dbReference type="GO" id="GO:0005975">
    <property type="term" value="P:carbohydrate metabolic process"/>
    <property type="evidence" value="ECO:0007669"/>
    <property type="project" value="InterPro"/>
</dbReference>
<comment type="similarity">
    <text evidence="1">Belongs to the glycosyl hydrolase 1 family.</text>
</comment>
<evidence type="ECO:0000313" key="4">
    <source>
        <dbReference type="Proteomes" id="UP000281245"/>
    </source>
</evidence>
<reference evidence="3 4" key="1">
    <citation type="journal article" date="2018" name="BMC Genomics">
        <title>Genomic evidence for intraspecific hybridization in a clonal and extremely halotolerant yeast.</title>
        <authorList>
            <person name="Gostincar C."/>
            <person name="Stajich J.E."/>
            <person name="Zupancic J."/>
            <person name="Zalar P."/>
            <person name="Gunde-Cimerman N."/>
        </authorList>
    </citation>
    <scope>NUCLEOTIDE SEQUENCE [LARGE SCALE GENOMIC DNA]</scope>
    <source>
        <strain evidence="3 4">EXF-6656</strain>
    </source>
</reference>
<dbReference type="Proteomes" id="UP000281245">
    <property type="component" value="Unassembled WGS sequence"/>
</dbReference>
<organism evidence="3 4">
    <name type="scientific">Hortaea werneckii</name>
    <name type="common">Black yeast</name>
    <name type="synonym">Cladosporium werneckii</name>
    <dbReference type="NCBI Taxonomy" id="91943"/>
    <lineage>
        <taxon>Eukaryota</taxon>
        <taxon>Fungi</taxon>
        <taxon>Dikarya</taxon>
        <taxon>Ascomycota</taxon>
        <taxon>Pezizomycotina</taxon>
        <taxon>Dothideomycetes</taxon>
        <taxon>Dothideomycetidae</taxon>
        <taxon>Mycosphaerellales</taxon>
        <taxon>Teratosphaeriaceae</taxon>
        <taxon>Hortaea</taxon>
    </lineage>
</organism>
<feature type="signal peptide" evidence="2">
    <location>
        <begin position="1"/>
        <end position="16"/>
    </location>
</feature>
<gene>
    <name evidence="3" type="ORF">D0869_01108</name>
</gene>
<dbReference type="PANTHER" id="PTHR10353">
    <property type="entry name" value="GLYCOSYL HYDROLASE"/>
    <property type="match status" value="1"/>
</dbReference>
<proteinExistence type="inferred from homology"/>
<feature type="chain" id="PRO_5018318591" description="Glycoside hydrolase family 1 protein" evidence="2">
    <location>
        <begin position="17"/>
        <end position="381"/>
    </location>
</feature>
<dbReference type="GO" id="GO:0008422">
    <property type="term" value="F:beta-glucosidase activity"/>
    <property type="evidence" value="ECO:0007669"/>
    <property type="project" value="TreeGrafter"/>
</dbReference>
<evidence type="ECO:0000256" key="2">
    <source>
        <dbReference type="SAM" id="SignalP"/>
    </source>
</evidence>
<dbReference type="Pfam" id="PF00232">
    <property type="entry name" value="Glyco_hydro_1"/>
    <property type="match status" value="1"/>
</dbReference>
<evidence type="ECO:0000313" key="3">
    <source>
        <dbReference type="EMBL" id="RMX89138.1"/>
    </source>
</evidence>
<dbReference type="PANTHER" id="PTHR10353:SF53">
    <property type="entry name" value="BETA-1,4-GLUCOSIDASE (EUROFUNG)"/>
    <property type="match status" value="1"/>
</dbReference>
<dbReference type="Gene3D" id="3.20.20.80">
    <property type="entry name" value="Glycosidases"/>
    <property type="match status" value="1"/>
</dbReference>
<dbReference type="OrthoDB" id="65569at2759"/>
<accession>A0A3M6XF32</accession>
<evidence type="ECO:0000256" key="1">
    <source>
        <dbReference type="RuleBase" id="RU003690"/>
    </source>
</evidence>
<evidence type="ECO:0008006" key="5">
    <source>
        <dbReference type="Google" id="ProtNLM"/>
    </source>
</evidence>
<name>A0A3M6XF32_HORWE</name>
<protein>
    <recommendedName>
        <fullName evidence="5">Glycoside hydrolase family 1 protein</fullName>
    </recommendedName>
</protein>
<keyword evidence="2" id="KW-0732">Signal</keyword>
<sequence length="381" mass="42366">MHNFAGIAVLLGTATAQLVFLDVPYASNLTQCNSQQNNIQPHYQHKSFFFTQNTTRRTATPIASPTTTTTYAPPYAQLSTLLPSILTTTWGSWRPDDLQATDTAEPYGRAAWSSLWEEASLVNFTTGIYSATVSPTPVPTSELVLPPSDPFVPQDCYTFPEDFVMGIAGSAIQIEGATADQGRGPSFGDKFVGPEFVLEMTGQTPESRDHSYITNENYYLYKQDITRLAAMGVPYYSFSIAWTRILPFVLPGTPLNAEGLQHYDDLINFILEKGMKPVVTLTHIDSPLVFYSNKSTSYVSRKNTYGFLDYGMQDPRFEDAWVNYGKIVMSHFADRVPIWVTINEPVTGIDKGASVYTVLKGHARLSHFYHDEIKGKGKIGL</sequence>
<dbReference type="AlphaFoldDB" id="A0A3M6XF32"/>
<dbReference type="InterPro" id="IPR001360">
    <property type="entry name" value="Glyco_hydro_1"/>
</dbReference>
<dbReference type="EMBL" id="QWIJ01000041">
    <property type="protein sequence ID" value="RMX89138.1"/>
    <property type="molecule type" value="Genomic_DNA"/>
</dbReference>
<dbReference type="SUPFAM" id="SSF51445">
    <property type="entry name" value="(Trans)glycosidases"/>
    <property type="match status" value="1"/>
</dbReference>